<dbReference type="PANTHER" id="PTHR38834:SF3">
    <property type="entry name" value="SOLUTE-BINDING PROTEIN FAMILY 3_N-TERMINAL DOMAIN-CONTAINING PROTEIN"/>
    <property type="match status" value="1"/>
</dbReference>
<organism evidence="3 4">
    <name type="scientific">Paraglaciecola psychrophila 170</name>
    <dbReference type="NCBI Taxonomy" id="1129794"/>
    <lineage>
        <taxon>Bacteria</taxon>
        <taxon>Pseudomonadati</taxon>
        <taxon>Pseudomonadota</taxon>
        <taxon>Gammaproteobacteria</taxon>
        <taxon>Alteromonadales</taxon>
        <taxon>Alteromonadaceae</taxon>
        <taxon>Paraglaciecola</taxon>
    </lineage>
</organism>
<dbReference type="OrthoDB" id="8587856at2"/>
<dbReference type="Proteomes" id="UP000011864">
    <property type="component" value="Chromosome"/>
</dbReference>
<dbReference type="SUPFAM" id="SSF53850">
    <property type="entry name" value="Periplasmic binding protein-like II"/>
    <property type="match status" value="1"/>
</dbReference>
<dbReference type="InterPro" id="IPR001638">
    <property type="entry name" value="Solute-binding_3/MltF_N"/>
</dbReference>
<reference evidence="3 4" key="1">
    <citation type="journal article" date="2013" name="Genome Announc.">
        <title>Complete Genome Sequence of Glaciecola psychrophila Strain 170T.</title>
        <authorList>
            <person name="Yin J."/>
            <person name="Chen J."/>
            <person name="Liu G."/>
            <person name="Yu Y."/>
            <person name="Song L."/>
            <person name="Wang X."/>
            <person name="Qu X."/>
        </authorList>
    </citation>
    <scope>NUCLEOTIDE SEQUENCE [LARGE SCALE GENOMIC DNA]</scope>
    <source>
        <strain evidence="3 4">170</strain>
    </source>
</reference>
<dbReference type="KEGG" id="gps:C427_2002"/>
<sequence length="148" mass="16652">MHFTTNSLVFFLCVSASLCAIAKKSVETNLLAVANDNRLLQYYENGESKGPSIEILQAILKEAQLDAKVEFMPWIRAFTTASNNPNTLILSMIRTPERDDNFHWLIKLSNLSRVFISLTSKPENHVNNMHQAKQKLIAIVLGSAGYKE</sequence>
<feature type="domain" description="Solute-binding protein family 3/N-terminal" evidence="2">
    <location>
        <begin position="32"/>
        <end position="119"/>
    </location>
</feature>
<dbReference type="PANTHER" id="PTHR38834">
    <property type="entry name" value="PERIPLASMIC SUBSTRATE BINDING PROTEIN FAMILY 3"/>
    <property type="match status" value="1"/>
</dbReference>
<dbReference type="eggNOG" id="COG0834">
    <property type="taxonomic scope" value="Bacteria"/>
</dbReference>
<dbReference type="STRING" id="1129794.C427_2002"/>
<proteinExistence type="predicted"/>
<keyword evidence="4" id="KW-1185">Reference proteome</keyword>
<dbReference type="EMBL" id="CP003837">
    <property type="protein sequence ID" value="AGH44111.1"/>
    <property type="molecule type" value="Genomic_DNA"/>
</dbReference>
<protein>
    <recommendedName>
        <fullName evidence="2">Solute-binding protein family 3/N-terminal domain-containing protein</fullName>
    </recommendedName>
</protein>
<dbReference type="PATRIC" id="fig|1129794.4.peg.1985"/>
<gene>
    <name evidence="3" type="ORF">C427_2002</name>
</gene>
<name>K7AIT4_9ALTE</name>
<keyword evidence="1" id="KW-0732">Signal</keyword>
<evidence type="ECO:0000313" key="3">
    <source>
        <dbReference type="EMBL" id="AGH44111.1"/>
    </source>
</evidence>
<evidence type="ECO:0000313" key="4">
    <source>
        <dbReference type="Proteomes" id="UP000011864"/>
    </source>
</evidence>
<dbReference type="Pfam" id="PF00497">
    <property type="entry name" value="SBP_bac_3"/>
    <property type="match status" value="1"/>
</dbReference>
<feature type="signal peptide" evidence="1">
    <location>
        <begin position="1"/>
        <end position="22"/>
    </location>
</feature>
<evidence type="ECO:0000256" key="1">
    <source>
        <dbReference type="SAM" id="SignalP"/>
    </source>
</evidence>
<dbReference type="RefSeq" id="WP_007643563.1">
    <property type="nucleotide sequence ID" value="NC_020514.1"/>
</dbReference>
<feature type="chain" id="PRO_5003899125" description="Solute-binding protein family 3/N-terminal domain-containing protein" evidence="1">
    <location>
        <begin position="23"/>
        <end position="148"/>
    </location>
</feature>
<dbReference type="HOGENOM" id="CLU_1757091_0_0_6"/>
<evidence type="ECO:0000259" key="2">
    <source>
        <dbReference type="Pfam" id="PF00497"/>
    </source>
</evidence>
<accession>K7AIT4</accession>
<dbReference type="Gene3D" id="3.40.190.10">
    <property type="entry name" value="Periplasmic binding protein-like II"/>
    <property type="match status" value="2"/>
</dbReference>
<dbReference type="AlphaFoldDB" id="K7AIT4"/>